<dbReference type="EMBL" id="CACVKT020006085">
    <property type="protein sequence ID" value="CAC5399755.1"/>
    <property type="molecule type" value="Genomic_DNA"/>
</dbReference>
<keyword evidence="5" id="KW-1185">Reference proteome</keyword>
<dbReference type="PROSITE" id="PS51934">
    <property type="entry name" value="LRAT"/>
    <property type="match status" value="1"/>
</dbReference>
<feature type="region of interest" description="Disordered" evidence="1">
    <location>
        <begin position="1"/>
        <end position="70"/>
    </location>
</feature>
<evidence type="ECO:0000259" key="3">
    <source>
        <dbReference type="PROSITE" id="PS51934"/>
    </source>
</evidence>
<dbReference type="OrthoDB" id="6106453at2759"/>
<dbReference type="Proteomes" id="UP000507470">
    <property type="component" value="Unassembled WGS sequence"/>
</dbReference>
<feature type="compositionally biased region" description="Basic and acidic residues" evidence="1">
    <location>
        <begin position="31"/>
        <end position="59"/>
    </location>
</feature>
<dbReference type="Gene3D" id="3.90.1720.10">
    <property type="entry name" value="endopeptidase domain like (from Nostoc punctiforme)"/>
    <property type="match status" value="1"/>
</dbReference>
<evidence type="ECO:0000313" key="4">
    <source>
        <dbReference type="EMBL" id="CAC5399755.1"/>
    </source>
</evidence>
<organism evidence="4 5">
    <name type="scientific">Mytilus coruscus</name>
    <name type="common">Sea mussel</name>
    <dbReference type="NCBI Taxonomy" id="42192"/>
    <lineage>
        <taxon>Eukaryota</taxon>
        <taxon>Metazoa</taxon>
        <taxon>Spiralia</taxon>
        <taxon>Lophotrochozoa</taxon>
        <taxon>Mollusca</taxon>
        <taxon>Bivalvia</taxon>
        <taxon>Autobranchia</taxon>
        <taxon>Pteriomorphia</taxon>
        <taxon>Mytilida</taxon>
        <taxon>Mytiloidea</taxon>
        <taxon>Mytilidae</taxon>
        <taxon>Mytilinae</taxon>
        <taxon>Mytilus</taxon>
    </lineage>
</organism>
<keyword evidence="2" id="KW-0472">Membrane</keyword>
<feature type="domain" description="LRAT" evidence="3">
    <location>
        <begin position="126"/>
        <end position="236"/>
    </location>
</feature>
<protein>
    <recommendedName>
        <fullName evidence="3">LRAT domain-containing protein</fullName>
    </recommendedName>
</protein>
<evidence type="ECO:0000313" key="5">
    <source>
        <dbReference type="Proteomes" id="UP000507470"/>
    </source>
</evidence>
<evidence type="ECO:0000256" key="2">
    <source>
        <dbReference type="SAM" id="Phobius"/>
    </source>
</evidence>
<accession>A0A6J8CV91</accession>
<dbReference type="InterPro" id="IPR007053">
    <property type="entry name" value="LRAT_dom"/>
</dbReference>
<feature type="transmembrane region" description="Helical" evidence="2">
    <location>
        <begin position="334"/>
        <end position="353"/>
    </location>
</feature>
<keyword evidence="2" id="KW-1133">Transmembrane helix</keyword>
<feature type="compositionally biased region" description="Acidic residues" evidence="1">
    <location>
        <begin position="18"/>
        <end position="29"/>
    </location>
</feature>
<dbReference type="Pfam" id="PF04970">
    <property type="entry name" value="LRAT"/>
    <property type="match status" value="1"/>
</dbReference>
<gene>
    <name evidence="4" type="ORF">MCOR_33994</name>
</gene>
<reference evidence="4 5" key="1">
    <citation type="submission" date="2020-06" db="EMBL/GenBank/DDBJ databases">
        <authorList>
            <person name="Li R."/>
            <person name="Bekaert M."/>
        </authorList>
    </citation>
    <scope>NUCLEOTIDE SEQUENCE [LARGE SCALE GENOMIC DNA]</scope>
    <source>
        <strain evidence="5">wild</strain>
    </source>
</reference>
<feature type="transmembrane region" description="Helical" evidence="2">
    <location>
        <begin position="269"/>
        <end position="290"/>
    </location>
</feature>
<name>A0A6J8CV91_MYTCO</name>
<feature type="transmembrane region" description="Helical" evidence="2">
    <location>
        <begin position="310"/>
        <end position="328"/>
    </location>
</feature>
<proteinExistence type="predicted"/>
<sequence>MASRYAQFSENAELVDSLSDDDLPEDQGSDVDIHEVLAQIRDYDVQEPRQDIQKHKESYCHQPASGDADHDSDLENAIDQLKGNANCHDKSCANCSNLRKVMHVSRLVKGQHILMPGQYSTKYVHMTRKLERVYDHHAIIKEIKNTKGTCITMALIHFTSINGKIGVYEETKEFDFREKDIHVVDYIFPRYDPDRIVTRAESILSQRDKFKQYNPFTSNCEHFATWCVVGEGESFQVQSIRQKIINVVTRLFGIGNDIAASLRLAVPEFVLGGAGALYFIYCLLMTAFHFRNYKKGQICWSCLKEKLSDLWLTFGAFGLTSTITFLLLNFAVAAIPGVGIPVLILLIIISIAFQIKVPELRKALSSPFTVDRVKVTSLEQICIGDVVSQLYNDIKHTSIVTEVKITNDKMKKGYIRLVHYGSSGWFKTRIIVEELFKVDLEMSNIYLLDCKPLSTFPVDVVVSRARSRVGETKWNAFLIAQIILHIGRKLNRTKISFSRIFVRMKSEDHYQRQKCPSP</sequence>
<dbReference type="AlphaFoldDB" id="A0A6J8CV91"/>
<evidence type="ECO:0000256" key="1">
    <source>
        <dbReference type="SAM" id="MobiDB-lite"/>
    </source>
</evidence>
<feature type="compositionally biased region" description="Polar residues" evidence="1">
    <location>
        <begin position="1"/>
        <end position="10"/>
    </location>
</feature>
<keyword evidence="2" id="KW-0812">Transmembrane</keyword>